<dbReference type="GO" id="GO:0022857">
    <property type="term" value="F:transmembrane transporter activity"/>
    <property type="evidence" value="ECO:0007669"/>
    <property type="project" value="InterPro"/>
</dbReference>
<dbReference type="OrthoDB" id="546893at2759"/>
<keyword evidence="7" id="KW-1185">Reference proteome</keyword>
<dbReference type="Gene3D" id="1.20.1250.20">
    <property type="entry name" value="MFS general substrate transporter like domains"/>
    <property type="match status" value="2"/>
</dbReference>
<evidence type="ECO:0000256" key="3">
    <source>
        <dbReference type="SAM" id="MobiDB-lite"/>
    </source>
</evidence>
<feature type="transmembrane region" description="Helical" evidence="4">
    <location>
        <begin position="126"/>
        <end position="149"/>
    </location>
</feature>
<feature type="transmembrane region" description="Helical" evidence="4">
    <location>
        <begin position="680"/>
        <end position="699"/>
    </location>
</feature>
<name>A0A9P4NVL1_9PEZI</name>
<dbReference type="InterPro" id="IPR011701">
    <property type="entry name" value="MFS"/>
</dbReference>
<organism evidence="6 7">
    <name type="scientific">Tothia fuscella</name>
    <dbReference type="NCBI Taxonomy" id="1048955"/>
    <lineage>
        <taxon>Eukaryota</taxon>
        <taxon>Fungi</taxon>
        <taxon>Dikarya</taxon>
        <taxon>Ascomycota</taxon>
        <taxon>Pezizomycotina</taxon>
        <taxon>Dothideomycetes</taxon>
        <taxon>Pleosporomycetidae</taxon>
        <taxon>Venturiales</taxon>
        <taxon>Cylindrosympodiaceae</taxon>
        <taxon>Tothia</taxon>
    </lineage>
</organism>
<feature type="transmembrane region" description="Helical" evidence="4">
    <location>
        <begin position="760"/>
        <end position="782"/>
    </location>
</feature>
<feature type="transmembrane region" description="Helical" evidence="4">
    <location>
        <begin position="635"/>
        <end position="653"/>
    </location>
</feature>
<reference evidence="6" key="1">
    <citation type="journal article" date="2020" name="Stud. Mycol.">
        <title>101 Dothideomycetes genomes: a test case for predicting lifestyles and emergence of pathogens.</title>
        <authorList>
            <person name="Haridas S."/>
            <person name="Albert R."/>
            <person name="Binder M."/>
            <person name="Bloem J."/>
            <person name="Labutti K."/>
            <person name="Salamov A."/>
            <person name="Andreopoulos B."/>
            <person name="Baker S."/>
            <person name="Barry K."/>
            <person name="Bills G."/>
            <person name="Bluhm B."/>
            <person name="Cannon C."/>
            <person name="Castanera R."/>
            <person name="Culley D."/>
            <person name="Daum C."/>
            <person name="Ezra D."/>
            <person name="Gonzalez J."/>
            <person name="Henrissat B."/>
            <person name="Kuo A."/>
            <person name="Liang C."/>
            <person name="Lipzen A."/>
            <person name="Lutzoni F."/>
            <person name="Magnuson J."/>
            <person name="Mondo S."/>
            <person name="Nolan M."/>
            <person name="Ohm R."/>
            <person name="Pangilinan J."/>
            <person name="Park H.-J."/>
            <person name="Ramirez L."/>
            <person name="Alfaro M."/>
            <person name="Sun H."/>
            <person name="Tritt A."/>
            <person name="Yoshinaga Y."/>
            <person name="Zwiers L.-H."/>
            <person name="Turgeon B."/>
            <person name="Goodwin S."/>
            <person name="Spatafora J."/>
            <person name="Crous P."/>
            <person name="Grigoriev I."/>
        </authorList>
    </citation>
    <scope>NUCLEOTIDE SEQUENCE</scope>
    <source>
        <strain evidence="6">CBS 130266</strain>
    </source>
</reference>
<evidence type="ECO:0000256" key="4">
    <source>
        <dbReference type="SAM" id="Phobius"/>
    </source>
</evidence>
<dbReference type="GO" id="GO:0005886">
    <property type="term" value="C:plasma membrane"/>
    <property type="evidence" value="ECO:0007669"/>
    <property type="project" value="UniProtKB-SubCell"/>
</dbReference>
<dbReference type="Proteomes" id="UP000800235">
    <property type="component" value="Unassembled WGS sequence"/>
</dbReference>
<protein>
    <submittedName>
        <fullName evidence="6">MFS monosaccharide transporter-like protein</fullName>
    </submittedName>
</protein>
<comment type="subcellular location">
    <subcellularLocation>
        <location evidence="1">Cell inner membrane</location>
        <topology evidence="1">Multi-pass membrane protein</topology>
    </subcellularLocation>
</comment>
<feature type="transmembrane region" description="Helical" evidence="4">
    <location>
        <begin position="207"/>
        <end position="229"/>
    </location>
</feature>
<keyword evidence="4" id="KW-0472">Membrane</keyword>
<feature type="transmembrane region" description="Helical" evidence="4">
    <location>
        <begin position="704"/>
        <end position="723"/>
    </location>
</feature>
<dbReference type="AlphaFoldDB" id="A0A9P4NVL1"/>
<feature type="transmembrane region" description="Helical" evidence="4">
    <location>
        <begin position="52"/>
        <end position="73"/>
    </location>
</feature>
<comment type="caution">
    <text evidence="6">The sequence shown here is derived from an EMBL/GenBank/DDBJ whole genome shotgun (WGS) entry which is preliminary data.</text>
</comment>
<evidence type="ECO:0000256" key="1">
    <source>
        <dbReference type="ARBA" id="ARBA00004429"/>
    </source>
</evidence>
<evidence type="ECO:0000259" key="5">
    <source>
        <dbReference type="Pfam" id="PF20684"/>
    </source>
</evidence>
<dbReference type="PANTHER" id="PTHR43702:SF13">
    <property type="entry name" value="MONOSACCHARIDE TRANSPORTER, PUTATIVE (AFU_ORTHOLOGUE AFUA_4G06630)-RELATED"/>
    <property type="match status" value="1"/>
</dbReference>
<evidence type="ECO:0000313" key="6">
    <source>
        <dbReference type="EMBL" id="KAF2431951.1"/>
    </source>
</evidence>
<dbReference type="SUPFAM" id="SSF103473">
    <property type="entry name" value="MFS general substrate transporter"/>
    <property type="match status" value="1"/>
</dbReference>
<accession>A0A9P4NVL1</accession>
<dbReference type="Pfam" id="PF07690">
    <property type="entry name" value="MFS_1"/>
    <property type="match status" value="1"/>
</dbReference>
<feature type="transmembrane region" description="Helical" evidence="4">
    <location>
        <begin position="729"/>
        <end position="748"/>
    </location>
</feature>
<dbReference type="EMBL" id="MU007029">
    <property type="protein sequence ID" value="KAF2431951.1"/>
    <property type="molecule type" value="Genomic_DNA"/>
</dbReference>
<feature type="region of interest" description="Disordered" evidence="3">
    <location>
        <begin position="333"/>
        <end position="352"/>
    </location>
</feature>
<keyword evidence="4" id="KW-1133">Transmembrane helix</keyword>
<dbReference type="InterPro" id="IPR049326">
    <property type="entry name" value="Rhodopsin_dom_fungi"/>
</dbReference>
<sequence>MAEPPEHISSRGPAVLVVTAIMLVLSTIFVVLRMISRVAIVRKVTLDDYFMILSWFIAFGLSFAICYGTSVGLGRHQKDIPYDWNLPLKKSEYVFSVLYNPALMATKTSILLFYLNLSKTERIFRWATIGTLAMVNLAGLALTFLNAFQCSPVGAAFKTPVPLTDHCEYIVTLYLSSAPVNIITDLAILLLPMPMLTSMRLPRKQKIILIITFGFGFFVAVVDVIRIAYLQEAATARLQGVQTNNPNDTGADQRNTTDVPWYASLSYMWSAVEVNVGIMCACVPGLKPLVSRFMPTALRDYHERGLSATRETEKVDSLDMAVAHRIPSLNTHAPIQASPRKPGEIHTFGSSRAESEEPMDMIDFLTTPDMTEYHSNTCQRTQTAMTNTSRNTAPPTFFDFVNVKRSKSMVHMTTRESMFPNIMVTILFLVWGVAYGFLDALNFQFQRTAHMSPAQTVGIHSSYFGAYLVGTLTFGRLVLKHWGFKACYIVGLCIYACGVLVFWPSAVLTSFPAFLISNFIVGLGLSTLEIAANPFVALCGPPQYMEIRLNLSQGVQAIGSVVSPLLASKVLFRKTSSAGALIDVQWTYLGIALFTVLLAVAYYYVPLPEATDKELEEAAEREDFAHLSEFNGIRVIWITLALGVFAQFCYVGAQEAIATSFNAYVRGNFLSKLDPPSWQAIGHTCFALGRFIAAGLNYFIKPRYLLFFFVAGAATLSAIGTHGKGTTPQIVIMLLFFFEGPIFSLIYASCLRGLGKHTKLGSAFLTAAISGGAAWPPIMYAVATGPTPRRRYQHAYSVVVAALACGIVLPIWQNLFPAARKIADPPKAEPRDDNELPSLSSIRNRSGFLRRRKNEAEHVERAWPS</sequence>
<evidence type="ECO:0000313" key="7">
    <source>
        <dbReference type="Proteomes" id="UP000800235"/>
    </source>
</evidence>
<feature type="transmembrane region" description="Helical" evidence="4">
    <location>
        <begin position="267"/>
        <end position="286"/>
    </location>
</feature>
<feature type="transmembrane region" description="Helical" evidence="4">
    <location>
        <begin position="586"/>
        <end position="605"/>
    </location>
</feature>
<feature type="transmembrane region" description="Helical" evidence="4">
    <location>
        <begin position="12"/>
        <end position="32"/>
    </location>
</feature>
<feature type="transmembrane region" description="Helical" evidence="4">
    <location>
        <begin position="169"/>
        <end position="195"/>
    </location>
</feature>
<keyword evidence="2" id="KW-1003">Cell membrane</keyword>
<dbReference type="Pfam" id="PF20684">
    <property type="entry name" value="Fung_rhodopsin"/>
    <property type="match status" value="1"/>
</dbReference>
<keyword evidence="4" id="KW-0812">Transmembrane</keyword>
<feature type="domain" description="Rhodopsin" evidence="5">
    <location>
        <begin position="32"/>
        <end position="292"/>
    </location>
</feature>
<dbReference type="InterPro" id="IPR036259">
    <property type="entry name" value="MFS_trans_sf"/>
</dbReference>
<feature type="transmembrane region" description="Helical" evidence="4">
    <location>
        <begin position="794"/>
        <end position="812"/>
    </location>
</feature>
<dbReference type="InterPro" id="IPR050375">
    <property type="entry name" value="MFS_TsgA-like"/>
</dbReference>
<feature type="transmembrane region" description="Helical" evidence="4">
    <location>
        <begin position="486"/>
        <end position="507"/>
    </location>
</feature>
<feature type="transmembrane region" description="Helical" evidence="4">
    <location>
        <begin position="418"/>
        <end position="438"/>
    </location>
</feature>
<feature type="transmembrane region" description="Helical" evidence="4">
    <location>
        <begin position="458"/>
        <end position="479"/>
    </location>
</feature>
<dbReference type="PANTHER" id="PTHR43702">
    <property type="entry name" value="L-FUCOSE-PROTON SYMPORTER"/>
    <property type="match status" value="1"/>
</dbReference>
<gene>
    <name evidence="6" type="ORF">EJ08DRAFT_659631</name>
</gene>
<evidence type="ECO:0000256" key="2">
    <source>
        <dbReference type="ARBA" id="ARBA00022475"/>
    </source>
</evidence>
<proteinExistence type="predicted"/>
<feature type="transmembrane region" description="Helical" evidence="4">
    <location>
        <begin position="93"/>
        <end position="114"/>
    </location>
</feature>